<dbReference type="Proteomes" id="UP001233673">
    <property type="component" value="Unassembled WGS sequence"/>
</dbReference>
<reference evidence="3" key="1">
    <citation type="submission" date="2023-05" db="EMBL/GenBank/DDBJ databases">
        <title>Draft genome of Pseudofrankia sp. BMG5.37.</title>
        <authorList>
            <person name="Gtari M."/>
            <person name="Ghodhbane F."/>
            <person name="Sbissi I."/>
        </authorList>
    </citation>
    <scope>NUCLEOTIDE SEQUENCE [LARGE SCALE GENOMIC DNA]</scope>
    <source>
        <strain evidence="3">BMG 814</strain>
    </source>
</reference>
<sequence>MPENAGVDYPEARTVVDLLATSRGDVLISLVESADPTEIVVSIGEDRSRRRVRLDVGEHVEVIWRGPEELRSLPTELIAAELHPPQWRLRPVGPSTRGQRRSAVRAPLSLQVRMTVGPDVLHGLTVDISEGGIRALFAPRDRAGATMPETAAAQPAEDLPAEQPVADLTAEQPVADHLSHGEAENPLRVGAHLPLAVCLEEGQELTCQGEVMRRIPRKDGGIELSLRFVGMPEKTQDLLRRHVFAGLRSLRSRGLL</sequence>
<organism evidence="2 3">
    <name type="scientific">Blastococcus carthaginiensis</name>
    <dbReference type="NCBI Taxonomy" id="3050034"/>
    <lineage>
        <taxon>Bacteria</taxon>
        <taxon>Bacillati</taxon>
        <taxon>Actinomycetota</taxon>
        <taxon>Actinomycetes</taxon>
        <taxon>Geodermatophilales</taxon>
        <taxon>Geodermatophilaceae</taxon>
        <taxon>Blastococcus</taxon>
    </lineage>
</organism>
<keyword evidence="3" id="KW-1185">Reference proteome</keyword>
<gene>
    <name evidence="2" type="ORF">QOZ88_18995</name>
</gene>
<evidence type="ECO:0000313" key="2">
    <source>
        <dbReference type="EMBL" id="MDP5184727.1"/>
    </source>
</evidence>
<feature type="domain" description="PilZ" evidence="1">
    <location>
        <begin position="185"/>
        <end position="245"/>
    </location>
</feature>
<name>A0ABT9IGL4_9ACTN</name>
<evidence type="ECO:0000259" key="1">
    <source>
        <dbReference type="Pfam" id="PF07238"/>
    </source>
</evidence>
<protein>
    <submittedName>
        <fullName evidence="2">PilZ domain-containing protein</fullName>
    </submittedName>
</protein>
<accession>A0ABT9IGL4</accession>
<dbReference type="EMBL" id="JASNFN010000030">
    <property type="protein sequence ID" value="MDP5184727.1"/>
    <property type="molecule type" value="Genomic_DNA"/>
</dbReference>
<dbReference type="InterPro" id="IPR009875">
    <property type="entry name" value="PilZ_domain"/>
</dbReference>
<evidence type="ECO:0000313" key="3">
    <source>
        <dbReference type="Proteomes" id="UP001233673"/>
    </source>
</evidence>
<comment type="caution">
    <text evidence="2">The sequence shown here is derived from an EMBL/GenBank/DDBJ whole genome shotgun (WGS) entry which is preliminary data.</text>
</comment>
<feature type="domain" description="PilZ" evidence="1">
    <location>
        <begin position="99"/>
        <end position="138"/>
    </location>
</feature>
<proteinExistence type="predicted"/>
<dbReference type="Pfam" id="PF07238">
    <property type="entry name" value="PilZ"/>
    <property type="match status" value="2"/>
</dbReference>
<dbReference type="RefSeq" id="WP_306001277.1">
    <property type="nucleotide sequence ID" value="NZ_JASNFN010000030.1"/>
</dbReference>